<comment type="caution">
    <text evidence="2">The sequence shown here is derived from an EMBL/GenBank/DDBJ whole genome shotgun (WGS) entry which is preliminary data.</text>
</comment>
<dbReference type="AlphaFoldDB" id="A0A2G5UR26"/>
<accession>A0A2G5UR26</accession>
<feature type="compositionally biased region" description="Polar residues" evidence="1">
    <location>
        <begin position="11"/>
        <end position="23"/>
    </location>
</feature>
<evidence type="ECO:0000256" key="1">
    <source>
        <dbReference type="SAM" id="MobiDB-lite"/>
    </source>
</evidence>
<sequence>MDTLMLDPTADQRTNPTSDATPHSYSNLLIVVMDVQPYLLSTEPISINGTPLGGSEDGQLQLLMSRRPKSDSSLN</sequence>
<gene>
    <name evidence="2" type="primary">Cnig_chr_III.g9218</name>
    <name evidence="2" type="ORF">B9Z55_009218</name>
</gene>
<feature type="region of interest" description="Disordered" evidence="1">
    <location>
        <begin position="43"/>
        <end position="75"/>
    </location>
</feature>
<name>A0A2G5UR26_9PELO</name>
<protein>
    <submittedName>
        <fullName evidence="2">Uncharacterized protein</fullName>
    </submittedName>
</protein>
<proteinExistence type="predicted"/>
<dbReference type="EMBL" id="PDUG01000003">
    <property type="protein sequence ID" value="PIC42002.1"/>
    <property type="molecule type" value="Genomic_DNA"/>
</dbReference>
<dbReference type="Proteomes" id="UP000230233">
    <property type="component" value="Chromosome III"/>
</dbReference>
<evidence type="ECO:0000313" key="3">
    <source>
        <dbReference type="Proteomes" id="UP000230233"/>
    </source>
</evidence>
<reference evidence="3" key="1">
    <citation type="submission" date="2017-10" db="EMBL/GenBank/DDBJ databases">
        <title>Rapid genome shrinkage in a self-fertile nematode reveals novel sperm competition proteins.</title>
        <authorList>
            <person name="Yin D."/>
            <person name="Schwarz E.M."/>
            <person name="Thomas C.G."/>
            <person name="Felde R.L."/>
            <person name="Korf I.F."/>
            <person name="Cutter A.D."/>
            <person name="Schartner C.M."/>
            <person name="Ralston E.J."/>
            <person name="Meyer B.J."/>
            <person name="Haag E.S."/>
        </authorList>
    </citation>
    <scope>NUCLEOTIDE SEQUENCE [LARGE SCALE GENOMIC DNA]</scope>
    <source>
        <strain evidence="3">JU1422</strain>
    </source>
</reference>
<organism evidence="2 3">
    <name type="scientific">Caenorhabditis nigoni</name>
    <dbReference type="NCBI Taxonomy" id="1611254"/>
    <lineage>
        <taxon>Eukaryota</taxon>
        <taxon>Metazoa</taxon>
        <taxon>Ecdysozoa</taxon>
        <taxon>Nematoda</taxon>
        <taxon>Chromadorea</taxon>
        <taxon>Rhabditida</taxon>
        <taxon>Rhabditina</taxon>
        <taxon>Rhabditomorpha</taxon>
        <taxon>Rhabditoidea</taxon>
        <taxon>Rhabditidae</taxon>
        <taxon>Peloderinae</taxon>
        <taxon>Caenorhabditis</taxon>
    </lineage>
</organism>
<evidence type="ECO:0000313" key="2">
    <source>
        <dbReference type="EMBL" id="PIC42002.1"/>
    </source>
</evidence>
<feature type="region of interest" description="Disordered" evidence="1">
    <location>
        <begin position="1"/>
        <end position="23"/>
    </location>
</feature>
<keyword evidence="3" id="KW-1185">Reference proteome</keyword>